<dbReference type="AlphaFoldDB" id="A0A9D4Q7Q7"/>
<feature type="compositionally biased region" description="Basic and acidic residues" evidence="1">
    <location>
        <begin position="7"/>
        <end position="23"/>
    </location>
</feature>
<reference evidence="2" key="2">
    <citation type="submission" date="2021-09" db="EMBL/GenBank/DDBJ databases">
        <authorList>
            <person name="Jia N."/>
            <person name="Wang J."/>
            <person name="Shi W."/>
            <person name="Du L."/>
            <person name="Sun Y."/>
            <person name="Zhan W."/>
            <person name="Jiang J."/>
            <person name="Wang Q."/>
            <person name="Zhang B."/>
            <person name="Ji P."/>
            <person name="Sakyi L.B."/>
            <person name="Cui X."/>
            <person name="Yuan T."/>
            <person name="Jiang B."/>
            <person name="Yang W."/>
            <person name="Lam T.T.-Y."/>
            <person name="Chang Q."/>
            <person name="Ding S."/>
            <person name="Wang X."/>
            <person name="Zhu J."/>
            <person name="Ruan X."/>
            <person name="Zhao L."/>
            <person name="Wei J."/>
            <person name="Que T."/>
            <person name="Du C."/>
            <person name="Cheng J."/>
            <person name="Dai P."/>
            <person name="Han X."/>
            <person name="Huang E."/>
            <person name="Gao Y."/>
            <person name="Liu J."/>
            <person name="Shao H."/>
            <person name="Ye R."/>
            <person name="Li L."/>
            <person name="Wei W."/>
            <person name="Wang X."/>
            <person name="Wang C."/>
            <person name="Huo Q."/>
            <person name="Li W."/>
            <person name="Guo W."/>
            <person name="Chen H."/>
            <person name="Chen S."/>
            <person name="Zhou L."/>
            <person name="Zhou L."/>
            <person name="Ni X."/>
            <person name="Tian J."/>
            <person name="Zhou Y."/>
            <person name="Sheng Y."/>
            <person name="Liu T."/>
            <person name="Pan Y."/>
            <person name="Xia L."/>
            <person name="Li J."/>
            <person name="Zhao F."/>
            <person name="Cao W."/>
        </authorList>
    </citation>
    <scope>NUCLEOTIDE SEQUENCE</scope>
    <source>
        <strain evidence="2">Rsan-2018</strain>
        <tissue evidence="2">Larvae</tissue>
    </source>
</reference>
<comment type="caution">
    <text evidence="2">The sequence shown here is derived from an EMBL/GenBank/DDBJ whole genome shotgun (WGS) entry which is preliminary data.</text>
</comment>
<evidence type="ECO:0000313" key="2">
    <source>
        <dbReference type="EMBL" id="KAH7969460.1"/>
    </source>
</evidence>
<accession>A0A9D4Q7Q7</accession>
<feature type="region of interest" description="Disordered" evidence="1">
    <location>
        <begin position="1"/>
        <end position="36"/>
    </location>
</feature>
<dbReference type="EMBL" id="JABSTV010001248">
    <property type="protein sequence ID" value="KAH7969460.1"/>
    <property type="molecule type" value="Genomic_DNA"/>
</dbReference>
<evidence type="ECO:0000313" key="3">
    <source>
        <dbReference type="Proteomes" id="UP000821837"/>
    </source>
</evidence>
<feature type="compositionally biased region" description="Acidic residues" evidence="1">
    <location>
        <begin position="27"/>
        <end position="36"/>
    </location>
</feature>
<gene>
    <name evidence="2" type="ORF">HPB52_018326</name>
</gene>
<reference evidence="2" key="1">
    <citation type="journal article" date="2020" name="Cell">
        <title>Large-Scale Comparative Analyses of Tick Genomes Elucidate Their Genetic Diversity and Vector Capacities.</title>
        <authorList>
            <consortium name="Tick Genome and Microbiome Consortium (TIGMIC)"/>
            <person name="Jia N."/>
            <person name="Wang J."/>
            <person name="Shi W."/>
            <person name="Du L."/>
            <person name="Sun Y."/>
            <person name="Zhan W."/>
            <person name="Jiang J.F."/>
            <person name="Wang Q."/>
            <person name="Zhang B."/>
            <person name="Ji P."/>
            <person name="Bell-Sakyi L."/>
            <person name="Cui X.M."/>
            <person name="Yuan T.T."/>
            <person name="Jiang B.G."/>
            <person name="Yang W.F."/>
            <person name="Lam T.T."/>
            <person name="Chang Q.C."/>
            <person name="Ding S.J."/>
            <person name="Wang X.J."/>
            <person name="Zhu J.G."/>
            <person name="Ruan X.D."/>
            <person name="Zhao L."/>
            <person name="Wei J.T."/>
            <person name="Ye R.Z."/>
            <person name="Que T.C."/>
            <person name="Du C.H."/>
            <person name="Zhou Y.H."/>
            <person name="Cheng J.X."/>
            <person name="Dai P.F."/>
            <person name="Guo W.B."/>
            <person name="Han X.H."/>
            <person name="Huang E.J."/>
            <person name="Li L.F."/>
            <person name="Wei W."/>
            <person name="Gao Y.C."/>
            <person name="Liu J.Z."/>
            <person name="Shao H.Z."/>
            <person name="Wang X."/>
            <person name="Wang C.C."/>
            <person name="Yang T.C."/>
            <person name="Huo Q.B."/>
            <person name="Li W."/>
            <person name="Chen H.Y."/>
            <person name="Chen S.E."/>
            <person name="Zhou L.G."/>
            <person name="Ni X.B."/>
            <person name="Tian J.H."/>
            <person name="Sheng Y."/>
            <person name="Liu T."/>
            <person name="Pan Y.S."/>
            <person name="Xia L.Y."/>
            <person name="Li J."/>
            <person name="Zhao F."/>
            <person name="Cao W.C."/>
        </authorList>
    </citation>
    <scope>NUCLEOTIDE SEQUENCE</scope>
    <source>
        <strain evidence="2">Rsan-2018</strain>
    </source>
</reference>
<protein>
    <submittedName>
        <fullName evidence="2">Uncharacterized protein</fullName>
    </submittedName>
</protein>
<organism evidence="2 3">
    <name type="scientific">Rhipicephalus sanguineus</name>
    <name type="common">Brown dog tick</name>
    <name type="synonym">Ixodes sanguineus</name>
    <dbReference type="NCBI Taxonomy" id="34632"/>
    <lineage>
        <taxon>Eukaryota</taxon>
        <taxon>Metazoa</taxon>
        <taxon>Ecdysozoa</taxon>
        <taxon>Arthropoda</taxon>
        <taxon>Chelicerata</taxon>
        <taxon>Arachnida</taxon>
        <taxon>Acari</taxon>
        <taxon>Parasitiformes</taxon>
        <taxon>Ixodida</taxon>
        <taxon>Ixodoidea</taxon>
        <taxon>Ixodidae</taxon>
        <taxon>Rhipicephalinae</taxon>
        <taxon>Rhipicephalus</taxon>
        <taxon>Rhipicephalus</taxon>
    </lineage>
</organism>
<feature type="compositionally biased region" description="Basic and acidic residues" evidence="1">
    <location>
        <begin position="111"/>
        <end position="127"/>
    </location>
</feature>
<proteinExistence type="predicted"/>
<name>A0A9D4Q7Q7_RHISA</name>
<sequence>MDDDEAESKKPRLEENKFDDKTSTYDFSDEEDMGEDEPFTLVTYKKKRAEGIPVVFRPTGEGCPQNKAAAQMRRHELIHGRQPRRNEACPNPAIVNPVRDHPPQRTPQAPHQRDASREPQRETRVEKPSAPTYASKLRTPPRHPAESNGPESSNVCTRVKLHVVLSDPQEKYQPIPTTPVHQ</sequence>
<feature type="compositionally biased region" description="Basic and acidic residues" evidence="1">
    <location>
        <begin position="73"/>
        <end position="87"/>
    </location>
</feature>
<feature type="region of interest" description="Disordered" evidence="1">
    <location>
        <begin position="55"/>
        <end position="182"/>
    </location>
</feature>
<keyword evidence="3" id="KW-1185">Reference proteome</keyword>
<evidence type="ECO:0000256" key="1">
    <source>
        <dbReference type="SAM" id="MobiDB-lite"/>
    </source>
</evidence>
<dbReference type="Proteomes" id="UP000821837">
    <property type="component" value="Unassembled WGS sequence"/>
</dbReference>